<reference evidence="3" key="1">
    <citation type="submission" date="2022-12" db="EMBL/GenBank/DDBJ databases">
        <authorList>
            <person name="Petersen C."/>
        </authorList>
    </citation>
    <scope>NUCLEOTIDE SEQUENCE</scope>
    <source>
        <strain evidence="3">IBT 15544</strain>
    </source>
</reference>
<gene>
    <name evidence="3" type="ORF">N7498_003594</name>
</gene>
<dbReference type="EMBL" id="JAPQKR010000008">
    <property type="protein sequence ID" value="KAJ5211948.1"/>
    <property type="molecule type" value="Genomic_DNA"/>
</dbReference>
<feature type="region of interest" description="Disordered" evidence="1">
    <location>
        <begin position="1"/>
        <end position="176"/>
    </location>
</feature>
<feature type="compositionally biased region" description="Low complexity" evidence="1">
    <location>
        <begin position="152"/>
        <end position="165"/>
    </location>
</feature>
<comment type="caution">
    <text evidence="3">The sequence shown here is derived from an EMBL/GenBank/DDBJ whole genome shotgun (WGS) entry which is preliminary data.</text>
</comment>
<accession>A0A9W9N2F7</accession>
<feature type="transmembrane region" description="Helical" evidence="2">
    <location>
        <begin position="327"/>
        <end position="351"/>
    </location>
</feature>
<dbReference type="Proteomes" id="UP001150904">
    <property type="component" value="Unassembled WGS sequence"/>
</dbReference>
<protein>
    <submittedName>
        <fullName evidence="3">Uncharacterized protein</fullName>
    </submittedName>
</protein>
<keyword evidence="2" id="KW-1133">Transmembrane helix</keyword>
<dbReference type="AlphaFoldDB" id="A0A9W9N2F7"/>
<keyword evidence="2" id="KW-0472">Membrane</keyword>
<proteinExistence type="predicted"/>
<feature type="compositionally biased region" description="Polar residues" evidence="1">
    <location>
        <begin position="35"/>
        <end position="80"/>
    </location>
</feature>
<evidence type="ECO:0000313" key="4">
    <source>
        <dbReference type="Proteomes" id="UP001150904"/>
    </source>
</evidence>
<dbReference type="RefSeq" id="XP_058310118.1">
    <property type="nucleotide sequence ID" value="XM_058450656.1"/>
</dbReference>
<feature type="region of interest" description="Disordered" evidence="1">
    <location>
        <begin position="420"/>
        <end position="470"/>
    </location>
</feature>
<name>A0A9W9N2F7_9EURO</name>
<dbReference type="OrthoDB" id="5398191at2759"/>
<organism evidence="3 4">
    <name type="scientific">Penicillium cinerascens</name>
    <dbReference type="NCBI Taxonomy" id="70096"/>
    <lineage>
        <taxon>Eukaryota</taxon>
        <taxon>Fungi</taxon>
        <taxon>Dikarya</taxon>
        <taxon>Ascomycota</taxon>
        <taxon>Pezizomycotina</taxon>
        <taxon>Eurotiomycetes</taxon>
        <taxon>Eurotiomycetidae</taxon>
        <taxon>Eurotiales</taxon>
        <taxon>Aspergillaceae</taxon>
        <taxon>Penicillium</taxon>
    </lineage>
</organism>
<evidence type="ECO:0000256" key="1">
    <source>
        <dbReference type="SAM" id="MobiDB-lite"/>
    </source>
</evidence>
<reference evidence="3" key="2">
    <citation type="journal article" date="2023" name="IMA Fungus">
        <title>Comparative genomic study of the Penicillium genus elucidates a diverse pangenome and 15 lateral gene transfer events.</title>
        <authorList>
            <person name="Petersen C."/>
            <person name="Sorensen T."/>
            <person name="Nielsen M.R."/>
            <person name="Sondergaard T.E."/>
            <person name="Sorensen J.L."/>
            <person name="Fitzpatrick D.A."/>
            <person name="Frisvad J.C."/>
            <person name="Nielsen K.L."/>
        </authorList>
    </citation>
    <scope>NUCLEOTIDE SEQUENCE</scope>
    <source>
        <strain evidence="3">IBT 15544</strain>
    </source>
</reference>
<dbReference type="GeneID" id="83177957"/>
<evidence type="ECO:0000313" key="3">
    <source>
        <dbReference type="EMBL" id="KAJ5211948.1"/>
    </source>
</evidence>
<evidence type="ECO:0000256" key="2">
    <source>
        <dbReference type="SAM" id="Phobius"/>
    </source>
</evidence>
<keyword evidence="2" id="KW-0812">Transmembrane</keyword>
<sequence>MEYFNQIKNRRRSSQIIKPSNPVLSAEEEAYLRQLTAQPENTAEPSGQEDTPAQATEGSTEISQQPGLNGSSQEAQNVPLPTSPVEEFGKELGEEERKAQEKPETIGKSESKPPKTEASAAPEKKKKRWSTTFWKKNTDSDKNMKPSTGIDSQSQSPAPATTSTTDSGDQAKKEQEDMTDILERLNLAADNNRVFSVSDETQELLRKFKLIFKDLINGVPTAYHDLEMLLTNGNRQLQDTYTKLPGFLQKLIEKLPEKWTETLAPEMLAVAGERAAQSGINMENVGKAAAAANKAGLNLPSLKELVSKPAAIVGMLRSIMAFLRARFPAVLGMNVLWSLALFTLLFVLWYCHKRGREVRLENERLVTEEEINKLNEGTEEGKIRTTETLTTTAPQGASAEEVREGVKKVNEARALVVQAPVDASEPLSPSEENAQPNPAPAPTRSKSRLSIFGRFRPEPTPSNIGPYPGT</sequence>
<keyword evidence="4" id="KW-1185">Reference proteome</keyword>
<feature type="compositionally biased region" description="Basic and acidic residues" evidence="1">
    <location>
        <begin position="87"/>
        <end position="115"/>
    </location>
</feature>